<dbReference type="SUPFAM" id="SSF47807">
    <property type="entry name" value="5' to 3' exonuclease, C-terminal subdomain"/>
    <property type="match status" value="1"/>
</dbReference>
<dbReference type="InterPro" id="IPR036279">
    <property type="entry name" value="5-3_exonuclease_C_sf"/>
</dbReference>
<dbReference type="Gene3D" id="3.40.50.1010">
    <property type="entry name" value="5'-nuclease"/>
    <property type="match status" value="1"/>
</dbReference>
<feature type="domain" description="5'-3' exonuclease" evidence="19">
    <location>
        <begin position="4"/>
        <end position="267"/>
    </location>
</feature>
<dbReference type="NCBIfam" id="TIGR00593">
    <property type="entry name" value="pola"/>
    <property type="match status" value="1"/>
</dbReference>
<dbReference type="InterPro" id="IPR020045">
    <property type="entry name" value="DNA_polI_H3TH"/>
</dbReference>
<dbReference type="InterPro" id="IPR018320">
    <property type="entry name" value="DNA_polymerase_1"/>
</dbReference>
<dbReference type="PANTHER" id="PTHR10133:SF27">
    <property type="entry name" value="DNA POLYMERASE NU"/>
    <property type="match status" value="1"/>
</dbReference>
<gene>
    <name evidence="17" type="primary">polA</name>
    <name evidence="21" type="ORF">GCM10011517_21290</name>
</gene>
<evidence type="ECO:0000256" key="16">
    <source>
        <dbReference type="NCBIfam" id="TIGR00593"/>
    </source>
</evidence>
<dbReference type="GO" id="GO:0006261">
    <property type="term" value="P:DNA-templated DNA replication"/>
    <property type="evidence" value="ECO:0007669"/>
    <property type="project" value="UniProtKB-UniRule"/>
</dbReference>
<dbReference type="SMART" id="SM00475">
    <property type="entry name" value="53EXOc"/>
    <property type="match status" value="1"/>
</dbReference>
<evidence type="ECO:0000256" key="6">
    <source>
        <dbReference type="ARBA" id="ARBA00022695"/>
    </source>
</evidence>
<evidence type="ECO:0000259" key="18">
    <source>
        <dbReference type="SMART" id="SM00474"/>
    </source>
</evidence>
<evidence type="ECO:0000256" key="14">
    <source>
        <dbReference type="ARBA" id="ARBA00023204"/>
    </source>
</evidence>
<dbReference type="InterPro" id="IPR036397">
    <property type="entry name" value="RNaseH_sf"/>
</dbReference>
<proteinExistence type="inferred from homology"/>
<dbReference type="CDD" id="cd09859">
    <property type="entry name" value="PIN_53EXO"/>
    <property type="match status" value="1"/>
</dbReference>
<dbReference type="Gene3D" id="1.10.150.20">
    <property type="entry name" value="5' to 3' exonuclease, C-terminal subdomain"/>
    <property type="match status" value="2"/>
</dbReference>
<dbReference type="EC" id="2.7.7.7" evidence="3 16"/>
<evidence type="ECO:0000256" key="15">
    <source>
        <dbReference type="ARBA" id="ARBA00049244"/>
    </source>
</evidence>
<dbReference type="InterPro" id="IPR019760">
    <property type="entry name" value="DNA-dir_DNA_pol_A_CS"/>
</dbReference>
<keyword evidence="14 17" id="KW-0234">DNA repair</keyword>
<dbReference type="Gene3D" id="3.30.420.10">
    <property type="entry name" value="Ribonuclease H-like superfamily/Ribonuclease H"/>
    <property type="match status" value="1"/>
</dbReference>
<name>A0A917AI49_9RHOB</name>
<reference evidence="21" key="2">
    <citation type="submission" date="2020-09" db="EMBL/GenBank/DDBJ databases">
        <authorList>
            <person name="Sun Q."/>
            <person name="Zhou Y."/>
        </authorList>
    </citation>
    <scope>NUCLEOTIDE SEQUENCE</scope>
    <source>
        <strain evidence="21">CGMCC 1.16012</strain>
    </source>
</reference>
<dbReference type="Pfam" id="PF00476">
    <property type="entry name" value="DNA_pol_A"/>
    <property type="match status" value="1"/>
</dbReference>
<evidence type="ECO:0000256" key="12">
    <source>
        <dbReference type="ARBA" id="ARBA00022932"/>
    </source>
</evidence>
<evidence type="ECO:0000256" key="5">
    <source>
        <dbReference type="ARBA" id="ARBA00022679"/>
    </source>
</evidence>
<comment type="catalytic activity">
    <reaction evidence="15 17">
        <text>DNA(n) + a 2'-deoxyribonucleoside 5'-triphosphate = DNA(n+1) + diphosphate</text>
        <dbReference type="Rhea" id="RHEA:22508"/>
        <dbReference type="Rhea" id="RHEA-COMP:17339"/>
        <dbReference type="Rhea" id="RHEA-COMP:17340"/>
        <dbReference type="ChEBI" id="CHEBI:33019"/>
        <dbReference type="ChEBI" id="CHEBI:61560"/>
        <dbReference type="ChEBI" id="CHEBI:173112"/>
        <dbReference type="EC" id="2.7.7.7"/>
    </reaction>
</comment>
<reference evidence="21" key="1">
    <citation type="journal article" date="2014" name="Int. J. Syst. Evol. Microbiol.">
        <title>Complete genome sequence of Corynebacterium casei LMG S-19264T (=DSM 44701T), isolated from a smear-ripened cheese.</title>
        <authorList>
            <consortium name="US DOE Joint Genome Institute (JGI-PGF)"/>
            <person name="Walter F."/>
            <person name="Albersmeier A."/>
            <person name="Kalinowski J."/>
            <person name="Ruckert C."/>
        </authorList>
    </citation>
    <scope>NUCLEOTIDE SEQUENCE</scope>
    <source>
        <strain evidence="21">CGMCC 1.16012</strain>
    </source>
</reference>
<dbReference type="InterPro" id="IPR002298">
    <property type="entry name" value="DNA_polymerase_A"/>
</dbReference>
<dbReference type="PROSITE" id="PS00447">
    <property type="entry name" value="DNA_POLYMERASE_A"/>
    <property type="match status" value="1"/>
</dbReference>
<sequence length="930" mass="102733">MSFGKGCHLHLIDGSAFIFRAFHALPPLTRKSDGLPIGAVSGFCNMLYKIVEDNKGPDAPTHVAVIFDKGSHTFRNDLYDLYKANRDAMPEDLRPQMPLTREATRAFNIACIEQEGFEADDIIATLARQGREAGGRVTIISSDKDLMQLVGGGVEMFDAMKNKRIGTEQVEEKFGVGPERVIDVQALAGDSVDNIPGAPGIGVKTAALLINEYGDLETLLDRAEEIKQPKRRQTLLEKRDQIELSKKLVTLDQNMDLDFGLETLEVRDPEPDALLGFLNEMEFRTLTKRIADQLGVEPPAAPEIAPEANAPDEPEDLPFEPETYECVRDAAALQGWIDQAYKRGYVAVDTETTGLDEMRVDLVGISLSVEPGKACYIPLIHKTGDDDLFGTGALAEGQMDEAEALRMLKPMLEDASVLKIFQNAKYDCKIFTRYGVNVAPIDDTLLMSYAQNAGLHNHGMDTLSDTYLNHTPISIKSLLGTGKSAITFDKVDIDEATKYAAEDADITLRLWQLFKPKLHQKRVTTVYETLERPLVPVLAKMEMSGIKVDRDTLSRMSNAFAQKMAGLEAELHELAGHPFNVQSPAQVGEILFGEMALEGGKKTKTGQWSTPAQALEDLATEHDFPARVLDYRQLQKLKSTYTDALQEHINPDTGRVHTSYIQSGANTGRLASTDPNLQNIPVRSEEGRRIREAFVADTGKVLVSLDYSQIELRILAHVAGIDSLKQAFRDGHDIHAMTASEMFDVPLDEMTPDIRRQAKAINFGVIYGISGFGLARNLRIPRAEAQGFIDRYFERFPGIKDYMDDTVKFAKEHGHVETLFGRKIHTPEINAKGPHAGFAKRAAINAPIQGTAADVIRRAMIRMPDAIENLPATMLLQVHDELIFEVEEGAVDDCIPVIRDIMENAADPAVHLDVPLTVDAGQGANWAEAH</sequence>
<comment type="similarity">
    <text evidence="1 17">Belongs to the DNA polymerase type-A family.</text>
</comment>
<dbReference type="RefSeq" id="WP_095594062.1">
    <property type="nucleotide sequence ID" value="NZ_BMKN01000002.1"/>
</dbReference>
<dbReference type="FunFam" id="1.10.150.20:FF:000003">
    <property type="entry name" value="DNA polymerase I"/>
    <property type="match status" value="1"/>
</dbReference>
<dbReference type="FunFam" id="3.40.50.1010:FF:000001">
    <property type="entry name" value="DNA polymerase I"/>
    <property type="match status" value="1"/>
</dbReference>
<evidence type="ECO:0000256" key="13">
    <source>
        <dbReference type="ARBA" id="ARBA00023125"/>
    </source>
</evidence>
<keyword evidence="9 17" id="KW-0227">DNA damage</keyword>
<dbReference type="SMART" id="SM00482">
    <property type="entry name" value="POLAc"/>
    <property type="match status" value="1"/>
</dbReference>
<organism evidence="21 22">
    <name type="scientific">Actibacterium pelagium</name>
    <dbReference type="NCBI Taxonomy" id="2029103"/>
    <lineage>
        <taxon>Bacteria</taxon>
        <taxon>Pseudomonadati</taxon>
        <taxon>Pseudomonadota</taxon>
        <taxon>Alphaproteobacteria</taxon>
        <taxon>Rhodobacterales</taxon>
        <taxon>Roseobacteraceae</taxon>
        <taxon>Actibacterium</taxon>
    </lineage>
</organism>
<dbReference type="FunFam" id="1.20.1060.10:FF:000001">
    <property type="entry name" value="DNA polymerase I"/>
    <property type="match status" value="1"/>
</dbReference>
<evidence type="ECO:0000259" key="19">
    <source>
        <dbReference type="SMART" id="SM00475"/>
    </source>
</evidence>
<dbReference type="EMBL" id="BMKN01000002">
    <property type="protein sequence ID" value="GGE53283.1"/>
    <property type="molecule type" value="Genomic_DNA"/>
</dbReference>
<keyword evidence="11 17" id="KW-0269">Exonuclease</keyword>
<evidence type="ECO:0000259" key="20">
    <source>
        <dbReference type="SMART" id="SM00482"/>
    </source>
</evidence>
<comment type="subunit">
    <text evidence="2">Single-chain monomer with multiple functions.</text>
</comment>
<dbReference type="Pfam" id="PF01367">
    <property type="entry name" value="5_3_exonuc"/>
    <property type="match status" value="1"/>
</dbReference>
<dbReference type="Pfam" id="PF01612">
    <property type="entry name" value="DNA_pol_A_exo1"/>
    <property type="match status" value="1"/>
</dbReference>
<keyword evidence="6 17" id="KW-0548">Nucleotidyltransferase</keyword>
<dbReference type="GO" id="GO:0008408">
    <property type="term" value="F:3'-5' exonuclease activity"/>
    <property type="evidence" value="ECO:0007669"/>
    <property type="project" value="UniProtKB-UniRule"/>
</dbReference>
<dbReference type="InterPro" id="IPR001098">
    <property type="entry name" value="DNA-dir_DNA_pol_A_palm_dom"/>
</dbReference>
<evidence type="ECO:0000256" key="11">
    <source>
        <dbReference type="ARBA" id="ARBA00022839"/>
    </source>
</evidence>
<dbReference type="PRINTS" id="PR00868">
    <property type="entry name" value="DNAPOLI"/>
</dbReference>
<dbReference type="Pfam" id="PF02739">
    <property type="entry name" value="5_3_exonuc_N"/>
    <property type="match status" value="1"/>
</dbReference>
<dbReference type="Gene3D" id="3.30.70.370">
    <property type="match status" value="1"/>
</dbReference>
<dbReference type="CDD" id="cd08637">
    <property type="entry name" value="DNA_pol_A_pol_I_C"/>
    <property type="match status" value="1"/>
</dbReference>
<keyword evidence="22" id="KW-1185">Reference proteome</keyword>
<evidence type="ECO:0000256" key="10">
    <source>
        <dbReference type="ARBA" id="ARBA00022801"/>
    </source>
</evidence>
<dbReference type="SUPFAM" id="SSF56672">
    <property type="entry name" value="DNA/RNA polymerases"/>
    <property type="match status" value="1"/>
</dbReference>
<feature type="domain" description="3'-5' exonuclease" evidence="18">
    <location>
        <begin position="324"/>
        <end position="519"/>
    </location>
</feature>
<comment type="function">
    <text evidence="17">In addition to polymerase activity, this DNA polymerase exhibits 3'-5' and 5'-3' exonuclease activity.</text>
</comment>
<dbReference type="GO" id="GO:0003677">
    <property type="term" value="F:DNA binding"/>
    <property type="evidence" value="ECO:0007669"/>
    <property type="project" value="UniProtKB-UniRule"/>
</dbReference>
<dbReference type="FunFam" id="3.30.420.10:FF:000026">
    <property type="entry name" value="DNA polymerase I"/>
    <property type="match status" value="1"/>
</dbReference>
<dbReference type="Gene3D" id="1.20.1060.10">
    <property type="entry name" value="Taq DNA Polymerase, Chain T, domain 4"/>
    <property type="match status" value="1"/>
</dbReference>
<dbReference type="SMART" id="SM00474">
    <property type="entry name" value="35EXOc"/>
    <property type="match status" value="1"/>
</dbReference>
<evidence type="ECO:0000256" key="2">
    <source>
        <dbReference type="ARBA" id="ARBA00011541"/>
    </source>
</evidence>
<dbReference type="Proteomes" id="UP000606730">
    <property type="component" value="Unassembled WGS sequence"/>
</dbReference>
<accession>A0A917AI49</accession>
<comment type="caution">
    <text evidence="21">The sequence shown here is derived from an EMBL/GenBank/DDBJ whole genome shotgun (WGS) entry which is preliminary data.</text>
</comment>
<dbReference type="InterPro" id="IPR002421">
    <property type="entry name" value="5-3_exonuclease"/>
</dbReference>
<dbReference type="InterPro" id="IPR002562">
    <property type="entry name" value="3'-5'_exonuclease_dom"/>
</dbReference>
<evidence type="ECO:0000313" key="22">
    <source>
        <dbReference type="Proteomes" id="UP000606730"/>
    </source>
</evidence>
<dbReference type="InterPro" id="IPR020046">
    <property type="entry name" value="5-3_exonucl_a-hlix_arch_N"/>
</dbReference>
<evidence type="ECO:0000256" key="1">
    <source>
        <dbReference type="ARBA" id="ARBA00007705"/>
    </source>
</evidence>
<dbReference type="InterPro" id="IPR043502">
    <property type="entry name" value="DNA/RNA_pol_sf"/>
</dbReference>
<keyword evidence="10 17" id="KW-0378">Hydrolase</keyword>
<keyword evidence="13 17" id="KW-0238">DNA-binding</keyword>
<evidence type="ECO:0000256" key="9">
    <source>
        <dbReference type="ARBA" id="ARBA00022763"/>
    </source>
</evidence>
<dbReference type="InterPro" id="IPR008918">
    <property type="entry name" value="HhH2"/>
</dbReference>
<dbReference type="SUPFAM" id="SSF53098">
    <property type="entry name" value="Ribonuclease H-like"/>
    <property type="match status" value="1"/>
</dbReference>
<dbReference type="GO" id="GO:0003887">
    <property type="term" value="F:DNA-directed DNA polymerase activity"/>
    <property type="evidence" value="ECO:0007669"/>
    <property type="project" value="UniProtKB-UniRule"/>
</dbReference>
<evidence type="ECO:0000256" key="4">
    <source>
        <dbReference type="ARBA" id="ARBA00020311"/>
    </source>
</evidence>
<dbReference type="SUPFAM" id="SSF88723">
    <property type="entry name" value="PIN domain-like"/>
    <property type="match status" value="1"/>
</dbReference>
<feature type="domain" description="DNA-directed DNA polymerase family A palm" evidence="20">
    <location>
        <begin position="687"/>
        <end position="890"/>
    </location>
</feature>
<dbReference type="OrthoDB" id="9806424at2"/>
<dbReference type="FunFam" id="1.10.150.20:FF:000002">
    <property type="entry name" value="DNA polymerase I"/>
    <property type="match status" value="1"/>
</dbReference>
<keyword evidence="8" id="KW-0540">Nuclease</keyword>
<dbReference type="PANTHER" id="PTHR10133">
    <property type="entry name" value="DNA POLYMERASE I"/>
    <property type="match status" value="1"/>
</dbReference>
<dbReference type="GO" id="GO:0008409">
    <property type="term" value="F:5'-3' exonuclease activity"/>
    <property type="evidence" value="ECO:0007669"/>
    <property type="project" value="UniProtKB-UniRule"/>
</dbReference>
<keyword evidence="12 17" id="KW-0239">DNA-directed DNA polymerase</keyword>
<dbReference type="CDD" id="cd09898">
    <property type="entry name" value="H3TH_53EXO"/>
    <property type="match status" value="1"/>
</dbReference>
<dbReference type="InterPro" id="IPR012337">
    <property type="entry name" value="RNaseH-like_sf"/>
</dbReference>
<dbReference type="NCBIfam" id="NF004397">
    <property type="entry name" value="PRK05755.1"/>
    <property type="match status" value="1"/>
</dbReference>
<dbReference type="AlphaFoldDB" id="A0A917AI49"/>
<evidence type="ECO:0000256" key="7">
    <source>
        <dbReference type="ARBA" id="ARBA00022705"/>
    </source>
</evidence>
<keyword evidence="5 17" id="KW-0808">Transferase</keyword>
<evidence type="ECO:0000313" key="21">
    <source>
        <dbReference type="EMBL" id="GGE53283.1"/>
    </source>
</evidence>
<evidence type="ECO:0000256" key="17">
    <source>
        <dbReference type="RuleBase" id="RU004460"/>
    </source>
</evidence>
<protein>
    <recommendedName>
        <fullName evidence="4 16">DNA polymerase I</fullName>
        <ecNumber evidence="3 16">2.7.7.7</ecNumber>
    </recommendedName>
</protein>
<evidence type="ECO:0000256" key="8">
    <source>
        <dbReference type="ARBA" id="ARBA00022722"/>
    </source>
</evidence>
<dbReference type="SMART" id="SM00279">
    <property type="entry name" value="HhH2"/>
    <property type="match status" value="1"/>
</dbReference>
<dbReference type="GO" id="GO:0006302">
    <property type="term" value="P:double-strand break repair"/>
    <property type="evidence" value="ECO:0007669"/>
    <property type="project" value="TreeGrafter"/>
</dbReference>
<evidence type="ECO:0000256" key="3">
    <source>
        <dbReference type="ARBA" id="ARBA00012417"/>
    </source>
</evidence>
<dbReference type="InterPro" id="IPR029060">
    <property type="entry name" value="PIN-like_dom_sf"/>
</dbReference>
<keyword evidence="7 17" id="KW-0235">DNA replication</keyword>
<dbReference type="CDD" id="cd06139">
    <property type="entry name" value="DNA_polA_I_Ecoli_like_exo"/>
    <property type="match status" value="1"/>
</dbReference>